<dbReference type="PANTHER" id="PTHR23150">
    <property type="entry name" value="SULFATASE MODIFYING FACTOR 1, 2"/>
    <property type="match status" value="1"/>
</dbReference>
<comment type="caution">
    <text evidence="2">The sequence shown here is derived from an EMBL/GenBank/DDBJ whole genome shotgun (WGS) entry which is preliminary data.</text>
</comment>
<dbReference type="EMBL" id="JAENRR010000007">
    <property type="protein sequence ID" value="MBK3516661.1"/>
    <property type="molecule type" value="Genomic_DNA"/>
</dbReference>
<dbReference type="InterPro" id="IPR016187">
    <property type="entry name" value="CTDL_fold"/>
</dbReference>
<name>A0ABS1HGE1_9BACT</name>
<gene>
    <name evidence="2" type="ORF">JIV24_04850</name>
</gene>
<dbReference type="Pfam" id="PF03781">
    <property type="entry name" value="FGE-sulfatase"/>
    <property type="match status" value="1"/>
</dbReference>
<proteinExistence type="predicted"/>
<evidence type="ECO:0000313" key="2">
    <source>
        <dbReference type="EMBL" id="MBK3516661.1"/>
    </source>
</evidence>
<dbReference type="Proteomes" id="UP000605676">
    <property type="component" value="Unassembled WGS sequence"/>
</dbReference>
<protein>
    <submittedName>
        <fullName evidence="2">SUMF1/EgtB/PvdO family nonheme iron enzyme</fullName>
    </submittedName>
</protein>
<dbReference type="Gene3D" id="3.90.1580.10">
    <property type="entry name" value="paralog of FGE (formylglycine-generating enzyme)"/>
    <property type="match status" value="1"/>
</dbReference>
<feature type="domain" description="Sulfatase-modifying factor enzyme-like" evidence="1">
    <location>
        <begin position="24"/>
        <end position="126"/>
    </location>
</feature>
<evidence type="ECO:0000313" key="3">
    <source>
        <dbReference type="Proteomes" id="UP000605676"/>
    </source>
</evidence>
<dbReference type="InterPro" id="IPR005532">
    <property type="entry name" value="SUMF_dom"/>
</dbReference>
<dbReference type="SUPFAM" id="SSF56436">
    <property type="entry name" value="C-type lectin-like"/>
    <property type="match status" value="1"/>
</dbReference>
<dbReference type="InterPro" id="IPR042095">
    <property type="entry name" value="SUMF_sf"/>
</dbReference>
<organism evidence="2 3">
    <name type="scientific">Carboxylicivirga marina</name>
    <dbReference type="NCBI Taxonomy" id="2800988"/>
    <lineage>
        <taxon>Bacteria</taxon>
        <taxon>Pseudomonadati</taxon>
        <taxon>Bacteroidota</taxon>
        <taxon>Bacteroidia</taxon>
        <taxon>Marinilabiliales</taxon>
        <taxon>Marinilabiliaceae</taxon>
        <taxon>Carboxylicivirga</taxon>
    </lineage>
</organism>
<reference evidence="2 3" key="1">
    <citation type="submission" date="2021-01" db="EMBL/GenBank/DDBJ databases">
        <title>Carboxyliciviraga sp.nov., isolated from coastal sediments.</title>
        <authorList>
            <person name="Lu D."/>
            <person name="Zhang T."/>
        </authorList>
    </citation>
    <scope>NUCLEOTIDE SEQUENCE [LARGE SCALE GENOMIC DNA]</scope>
    <source>
        <strain evidence="2 3">N1Y132</strain>
    </source>
</reference>
<dbReference type="InterPro" id="IPR051043">
    <property type="entry name" value="Sulfatase_Mod_Factor_Kinase"/>
</dbReference>
<accession>A0ABS1HGE1</accession>
<evidence type="ECO:0000259" key="1">
    <source>
        <dbReference type="Pfam" id="PF03781"/>
    </source>
</evidence>
<sequence>MKYLLIILILLVGINCHSQPIPEGMSLIKGGEFKMGKDYKENLNPASPAHVVKLNSFYIDVNEVTNAEYLAFCTETGHRLPEFWNTDVFRSGEQYPDYPVVGVSYGDALKYAEWAGKRLPTEAEWE</sequence>
<keyword evidence="3" id="KW-1185">Reference proteome</keyword>
<dbReference type="RefSeq" id="WP_200463886.1">
    <property type="nucleotide sequence ID" value="NZ_JAENRR010000007.1"/>
</dbReference>